<organism evidence="5 6">
    <name type="scientific">[Emmonsia] crescens</name>
    <dbReference type="NCBI Taxonomy" id="73230"/>
    <lineage>
        <taxon>Eukaryota</taxon>
        <taxon>Fungi</taxon>
        <taxon>Dikarya</taxon>
        <taxon>Ascomycota</taxon>
        <taxon>Pezizomycotina</taxon>
        <taxon>Eurotiomycetes</taxon>
        <taxon>Eurotiomycetidae</taxon>
        <taxon>Onygenales</taxon>
        <taxon>Ajellomycetaceae</taxon>
        <taxon>Emergomyces</taxon>
    </lineage>
</organism>
<evidence type="ECO:0000313" key="5">
    <source>
        <dbReference type="EMBL" id="KKZ65121.1"/>
    </source>
</evidence>
<name>A0A0G2JA51_9EURO</name>
<dbReference type="PANTHER" id="PTHR46116">
    <property type="entry name" value="(E3-INDEPENDENT) E2 UBIQUITIN-CONJUGATING ENZYME"/>
    <property type="match status" value="1"/>
</dbReference>
<reference evidence="6" key="1">
    <citation type="journal article" date="2015" name="PLoS Genet.">
        <title>The dynamic genome and transcriptome of the human fungal pathogen Blastomyces and close relative Emmonsia.</title>
        <authorList>
            <person name="Munoz J.F."/>
            <person name="Gauthier G.M."/>
            <person name="Desjardins C.A."/>
            <person name="Gallo J.E."/>
            <person name="Holder J."/>
            <person name="Sullivan T.D."/>
            <person name="Marty A.J."/>
            <person name="Carmen J.C."/>
            <person name="Chen Z."/>
            <person name="Ding L."/>
            <person name="Gujja S."/>
            <person name="Magrini V."/>
            <person name="Misas E."/>
            <person name="Mitreva M."/>
            <person name="Priest M."/>
            <person name="Saif S."/>
            <person name="Whiston E.A."/>
            <person name="Young S."/>
            <person name="Zeng Q."/>
            <person name="Goldman W.E."/>
            <person name="Mardis E.R."/>
            <person name="Taylor J.W."/>
            <person name="McEwen J.G."/>
            <person name="Clay O.K."/>
            <person name="Klein B.S."/>
            <person name="Cuomo C.A."/>
        </authorList>
    </citation>
    <scope>NUCLEOTIDE SEQUENCE [LARGE SCALE GENOMIC DNA]</scope>
    <source>
        <strain evidence="6">UAMH 3008</strain>
    </source>
</reference>
<dbReference type="SMART" id="SM00212">
    <property type="entry name" value="UBCc"/>
    <property type="match status" value="1"/>
</dbReference>
<gene>
    <name evidence="5" type="ORF">EMCG_09027</name>
</gene>
<feature type="compositionally biased region" description="Pro residues" evidence="3">
    <location>
        <begin position="80"/>
        <end position="98"/>
    </location>
</feature>
<comment type="caution">
    <text evidence="5">The sequence shown here is derived from an EMBL/GenBank/DDBJ whole genome shotgun (WGS) entry which is preliminary data.</text>
</comment>
<dbReference type="Gene3D" id="3.10.110.10">
    <property type="entry name" value="Ubiquitin Conjugating Enzyme"/>
    <property type="match status" value="1"/>
</dbReference>
<dbReference type="Proteomes" id="UP000034164">
    <property type="component" value="Unassembled WGS sequence"/>
</dbReference>
<dbReference type="Pfam" id="PF00179">
    <property type="entry name" value="UQ_con"/>
    <property type="match status" value="1"/>
</dbReference>
<dbReference type="GO" id="GO:0016740">
    <property type="term" value="F:transferase activity"/>
    <property type="evidence" value="ECO:0007669"/>
    <property type="project" value="UniProtKB-KW"/>
</dbReference>
<evidence type="ECO:0000256" key="1">
    <source>
        <dbReference type="ARBA" id="ARBA00022679"/>
    </source>
</evidence>
<dbReference type="InterPro" id="IPR016135">
    <property type="entry name" value="UBQ-conjugating_enzyme/RWD"/>
</dbReference>
<dbReference type="PANTHER" id="PTHR46116:SF39">
    <property type="entry name" value="BACULOVIRAL IAP REPEAT-CONTAINING PROTEIN 6"/>
    <property type="match status" value="1"/>
</dbReference>
<feature type="region of interest" description="Disordered" evidence="3">
    <location>
        <begin position="71"/>
        <end position="101"/>
    </location>
</feature>
<dbReference type="InterPro" id="IPR000608">
    <property type="entry name" value="UBC"/>
</dbReference>
<evidence type="ECO:0000256" key="3">
    <source>
        <dbReference type="SAM" id="MobiDB-lite"/>
    </source>
</evidence>
<dbReference type="VEuPathDB" id="FungiDB:EMCG_09027"/>
<dbReference type="SUPFAM" id="SSF54495">
    <property type="entry name" value="UBC-like"/>
    <property type="match status" value="1"/>
</dbReference>
<feature type="domain" description="UBC core" evidence="4">
    <location>
        <begin position="504"/>
        <end position="666"/>
    </location>
</feature>
<dbReference type="AlphaFoldDB" id="A0A0G2JA51"/>
<evidence type="ECO:0000313" key="6">
    <source>
        <dbReference type="Proteomes" id="UP000034164"/>
    </source>
</evidence>
<dbReference type="EMBL" id="LCZI01000698">
    <property type="protein sequence ID" value="KKZ65121.1"/>
    <property type="molecule type" value="Genomic_DNA"/>
</dbReference>
<keyword evidence="1" id="KW-0808">Transferase</keyword>
<accession>A0A0G2JA51</accession>
<dbReference type="OrthoDB" id="47801at2759"/>
<sequence>MSYFYLNGQLYSGTPPSQQSNTHPIFGGQHPNVFANQVPVGFGNQAVPNGYGYGTQIPAQFANYRSPNIGRVIDRQPQPQSQPRPQQPRPRPQLQPKPHPSEIQRSISAIYTFWADRTETKCYSCRKKLINGNFDVAAWIKRWTSVAGRDSDKANLICAAECPSCGLLTCLGCGKKPNKAAPVRSVQKYYMQWCCRLGRMFIIWVMLARYDLMEIDMQHSVVASGKGGNVARMAGTLDSRGVGYAAERSRSFNPFMNLYYSGPPPAVLESAIEFKSEDEKMDGVTEMMSDIVTELIPTWNNKNLPPELYAMLQLTMLIDRVTDLLRNDSIEEVSKRAGVYTSVLRFVQKVGEHPELKDIVQGRRYCKRSTTGIQAICDTPTKDWEKVLILGEKIPSLAERLEQLAKQSEIIQKYTPTNIIKSTPEGKVMMKLCQEITAVYTSIGLSKGEEGARGAIIKKTGLVSEEKWIKFHKDRCLLRNDAILRPENSVYASAAANLTACGPGRMKKLVTDIASMSTSLPPGIFVRVGESRPDVMRCLIIGHPDTPYAYGLFDFDIFCDQNYPKRPPLVHCRTAVNRAGMSPNLHSDGKVCLSLLGTWKEGDQAAQWQPSKSTILSVLISLQAMVLSEDPFRQEPANSGEVGPHADANSRKYILEARPQSVKFGMIDWLREPGKRNGIWKDVVKAHFTINKAQILQKVNGWAREDSKLSNWCQTPQSMGVFTVQRGMFWNLPAELRRELDKLY</sequence>
<keyword evidence="2" id="KW-0833">Ubl conjugation pathway</keyword>
<proteinExistence type="predicted"/>
<evidence type="ECO:0000256" key="2">
    <source>
        <dbReference type="ARBA" id="ARBA00022786"/>
    </source>
</evidence>
<protein>
    <recommendedName>
        <fullName evidence="4">UBC core domain-containing protein</fullName>
    </recommendedName>
</protein>
<evidence type="ECO:0000259" key="4">
    <source>
        <dbReference type="PROSITE" id="PS50127"/>
    </source>
</evidence>
<dbReference type="PROSITE" id="PS50127">
    <property type="entry name" value="UBC_2"/>
    <property type="match status" value="1"/>
</dbReference>